<gene>
    <name evidence="1" type="ORF">M091_2163</name>
</gene>
<reference evidence="1 2" key="1">
    <citation type="submission" date="2014-04" db="EMBL/GenBank/DDBJ databases">
        <authorList>
            <person name="Sears C."/>
            <person name="Carroll K."/>
            <person name="Sack B.R."/>
            <person name="Qadri F."/>
            <person name="Myers L.L."/>
            <person name="Chung G.-T."/>
            <person name="Escheverria P."/>
            <person name="Fraser C.M."/>
            <person name="Sadzewicz L."/>
            <person name="Shefchek K.A."/>
            <person name="Tallon L."/>
            <person name="Das S.P."/>
            <person name="Daugherty S."/>
            <person name="Mongodin E.F."/>
        </authorList>
    </citation>
    <scope>NUCLEOTIDE SEQUENCE [LARGE SCALE GENOMIC DNA]</scope>
    <source>
        <strain evidence="1 2">3776 D15 i</strain>
    </source>
</reference>
<proteinExistence type="predicted"/>
<comment type="caution">
    <text evidence="1">The sequence shown here is derived from an EMBL/GenBank/DDBJ whole genome shotgun (WGS) entry which is preliminary data.</text>
</comment>
<evidence type="ECO:0000313" key="2">
    <source>
        <dbReference type="Proteomes" id="UP000027850"/>
    </source>
</evidence>
<protein>
    <submittedName>
        <fullName evidence="1">Uncharacterized protein</fullName>
    </submittedName>
</protein>
<sequence>MYALSPLKKNVSLKMGMKTTIQSYANPSIGLPFDKYPRKRSASLI</sequence>
<evidence type="ECO:0000313" key="1">
    <source>
        <dbReference type="EMBL" id="KDS35422.1"/>
    </source>
</evidence>
<dbReference type="AlphaFoldDB" id="A0AB34L3X8"/>
<organism evidence="1 2">
    <name type="scientific">Parabacteroides distasonis str. 3776 D15 i</name>
    <dbReference type="NCBI Taxonomy" id="1339342"/>
    <lineage>
        <taxon>Bacteria</taxon>
        <taxon>Pseudomonadati</taxon>
        <taxon>Bacteroidota</taxon>
        <taxon>Bacteroidia</taxon>
        <taxon>Bacteroidales</taxon>
        <taxon>Tannerellaceae</taxon>
        <taxon>Parabacteroides</taxon>
    </lineage>
</organism>
<dbReference type="EMBL" id="JNHK01000094">
    <property type="protein sequence ID" value="KDS35422.1"/>
    <property type="molecule type" value="Genomic_DNA"/>
</dbReference>
<accession>A0AB34L3X8</accession>
<dbReference type="Proteomes" id="UP000027850">
    <property type="component" value="Unassembled WGS sequence"/>
</dbReference>
<name>A0AB34L3X8_PARDI</name>